<sequence>MLSKYTMEMLKKYRFILIIGLLLIISGCGAPNGTIDSATPGFFNHYVVFPISYLIQHIAQFFNDSFGMAIIAITLLIRLALLPLMLRQSKSQQVMKQKMSVMQPQLNQIKEKYKNDKSPEAQSKMQKETMALYGEHKFNPLAIGCLPMLIQLPILSGLYYAIKMTPELAQHSFLWFQLGAPDHILPFLAAAIYYVQFRVSQIGIDPAQQKQMALFGYISPIMMGIFSFTAPAAVPLYWVVGGVFMILQTMLSKRLYPMPTVPVASAVEAAKPAPVKSKNKKLPAKS</sequence>
<dbReference type="NCBIfam" id="TIGR03592">
    <property type="entry name" value="yidC_oxa1_cterm"/>
    <property type="match status" value="1"/>
</dbReference>
<dbReference type="Pfam" id="PF02096">
    <property type="entry name" value="60KD_IMP"/>
    <property type="match status" value="1"/>
</dbReference>
<comment type="similarity">
    <text evidence="12">Belongs to the OXA1/ALB3/YidC family. Type 2 subfamily.</text>
</comment>
<dbReference type="PANTHER" id="PTHR12428">
    <property type="entry name" value="OXA1"/>
    <property type="match status" value="1"/>
</dbReference>
<feature type="transmembrane region" description="Helical" evidence="12">
    <location>
        <begin position="66"/>
        <end position="86"/>
    </location>
</feature>
<dbReference type="InterPro" id="IPR028055">
    <property type="entry name" value="YidC/Oxa/ALB_C"/>
</dbReference>
<name>A0A1B2DGG2_9BACL</name>
<evidence type="ECO:0000256" key="7">
    <source>
        <dbReference type="ARBA" id="ARBA00022989"/>
    </source>
</evidence>
<keyword evidence="11 12" id="KW-0449">Lipoprotein</keyword>
<dbReference type="GO" id="GO:0032977">
    <property type="term" value="F:membrane insertase activity"/>
    <property type="evidence" value="ECO:0007669"/>
    <property type="project" value="InterPro"/>
</dbReference>
<dbReference type="EMBL" id="CP016808">
    <property type="protein sequence ID" value="ANY66800.1"/>
    <property type="molecule type" value="Genomic_DNA"/>
</dbReference>
<dbReference type="AlphaFoldDB" id="A0A1B2DGG2"/>
<dbReference type="PRINTS" id="PR00701">
    <property type="entry name" value="60KDINNERMP"/>
</dbReference>
<keyword evidence="7 12" id="KW-1133">Transmembrane helix</keyword>
<keyword evidence="8 12" id="KW-0472">Membrane</keyword>
<feature type="domain" description="Membrane insertase YidC/Oxa/ALB C-terminal" evidence="13">
    <location>
        <begin position="66"/>
        <end position="253"/>
    </location>
</feature>
<evidence type="ECO:0000256" key="10">
    <source>
        <dbReference type="ARBA" id="ARBA00023186"/>
    </source>
</evidence>
<evidence type="ECO:0000256" key="8">
    <source>
        <dbReference type="ARBA" id="ARBA00023136"/>
    </source>
</evidence>
<accession>A0A1B2DGG2</accession>
<dbReference type="InterPro" id="IPR001708">
    <property type="entry name" value="YidC/ALB3/OXA1/COX18"/>
</dbReference>
<evidence type="ECO:0000256" key="4">
    <source>
        <dbReference type="ARBA" id="ARBA00022692"/>
    </source>
</evidence>
<dbReference type="CDD" id="cd20070">
    <property type="entry name" value="5TM_YidC_Alb3"/>
    <property type="match status" value="1"/>
</dbReference>
<evidence type="ECO:0000256" key="11">
    <source>
        <dbReference type="ARBA" id="ARBA00023288"/>
    </source>
</evidence>
<evidence type="ECO:0000256" key="1">
    <source>
        <dbReference type="ARBA" id="ARBA00004651"/>
    </source>
</evidence>
<dbReference type="GO" id="GO:0005886">
    <property type="term" value="C:plasma membrane"/>
    <property type="evidence" value="ECO:0007669"/>
    <property type="project" value="UniProtKB-SubCell"/>
</dbReference>
<keyword evidence="4 12" id="KW-0812">Transmembrane</keyword>
<keyword evidence="10 12" id="KW-0143">Chaperone</keyword>
<protein>
    <recommendedName>
        <fullName evidence="12">Membrane protein insertase YidC</fullName>
    </recommendedName>
    <alternativeName>
        <fullName evidence="12">Foldase YidC</fullName>
    </alternativeName>
    <alternativeName>
        <fullName evidence="12">Membrane integrase YidC</fullName>
    </alternativeName>
    <alternativeName>
        <fullName evidence="12">Membrane protein YidC</fullName>
    </alternativeName>
</protein>
<dbReference type="PROSITE" id="PS51257">
    <property type="entry name" value="PROKAR_LIPOPROTEIN"/>
    <property type="match status" value="1"/>
</dbReference>
<gene>
    <name evidence="12" type="primary">yidC</name>
    <name evidence="14" type="ORF">BBD42_10245</name>
</gene>
<keyword evidence="2 12" id="KW-0813">Transport</keyword>
<dbReference type="PANTHER" id="PTHR12428:SF65">
    <property type="entry name" value="CYTOCHROME C OXIDASE ASSEMBLY PROTEIN COX18, MITOCHONDRIAL"/>
    <property type="match status" value="1"/>
</dbReference>
<evidence type="ECO:0000256" key="6">
    <source>
        <dbReference type="ARBA" id="ARBA00022927"/>
    </source>
</evidence>
<keyword evidence="6 12" id="KW-0653">Protein transport</keyword>
<evidence type="ECO:0000313" key="14">
    <source>
        <dbReference type="EMBL" id="ANY66800.1"/>
    </source>
</evidence>
<keyword evidence="9" id="KW-0564">Palmitate</keyword>
<evidence type="ECO:0000256" key="5">
    <source>
        <dbReference type="ARBA" id="ARBA00022729"/>
    </source>
</evidence>
<dbReference type="InterPro" id="IPR023060">
    <property type="entry name" value="YidC/YidC1/YidC2_Firmicutes"/>
</dbReference>
<feature type="transmembrane region" description="Helical" evidence="12">
    <location>
        <begin position="141"/>
        <end position="162"/>
    </location>
</feature>
<evidence type="ECO:0000256" key="9">
    <source>
        <dbReference type="ARBA" id="ARBA00023139"/>
    </source>
</evidence>
<dbReference type="RefSeq" id="WP_099518095.1">
    <property type="nucleotide sequence ID" value="NZ_CP016808.1"/>
</dbReference>
<keyword evidence="3 12" id="KW-1003">Cell membrane</keyword>
<feature type="transmembrane region" description="Helical" evidence="12">
    <location>
        <begin position="174"/>
        <end position="194"/>
    </location>
</feature>
<proteinExistence type="inferred from homology"/>
<evidence type="ECO:0000259" key="13">
    <source>
        <dbReference type="Pfam" id="PF02096"/>
    </source>
</evidence>
<keyword evidence="5 12" id="KW-0732">Signal</keyword>
<evidence type="ECO:0000256" key="3">
    <source>
        <dbReference type="ARBA" id="ARBA00022475"/>
    </source>
</evidence>
<dbReference type="GO" id="GO:0015031">
    <property type="term" value="P:protein transport"/>
    <property type="evidence" value="ECO:0007669"/>
    <property type="project" value="UniProtKB-KW"/>
</dbReference>
<feature type="transmembrane region" description="Helical" evidence="12">
    <location>
        <begin position="214"/>
        <end position="230"/>
    </location>
</feature>
<comment type="function">
    <text evidence="12">Required for the insertion and/or proper folding and/or complex formation of integral membrane proteins into the membrane. Involved in integration of membrane proteins that insert both dependently and independently of the Sec translocase complex, as well as at least some lipoproteins.</text>
</comment>
<comment type="subcellular location">
    <subcellularLocation>
        <location evidence="1 12">Cell membrane</location>
        <topology evidence="1 12">Multi-pass membrane protein</topology>
    </subcellularLocation>
</comment>
<dbReference type="GO" id="GO:0051205">
    <property type="term" value="P:protein insertion into membrane"/>
    <property type="evidence" value="ECO:0007669"/>
    <property type="project" value="TreeGrafter"/>
</dbReference>
<reference evidence="14" key="1">
    <citation type="submission" date="2016-08" db="EMBL/GenBank/DDBJ databases">
        <title>Complete Genome Seqeunce of Paenibacillus sp. BIHB 4019 from tea rhizoplane.</title>
        <authorList>
            <person name="Thakur R."/>
            <person name="Swarnkar M.K."/>
            <person name="Gulati A."/>
        </authorList>
    </citation>
    <scope>NUCLEOTIDE SEQUENCE [LARGE SCALE GENOMIC DNA]</scope>
    <source>
        <strain evidence="14">BIHB4019</strain>
    </source>
</reference>
<dbReference type="InterPro" id="IPR047196">
    <property type="entry name" value="YidC_ALB_C"/>
</dbReference>
<evidence type="ECO:0000256" key="12">
    <source>
        <dbReference type="HAMAP-Rule" id="MF_01811"/>
    </source>
</evidence>
<evidence type="ECO:0000256" key="2">
    <source>
        <dbReference type="ARBA" id="ARBA00022448"/>
    </source>
</evidence>
<dbReference type="HAMAP" id="MF_01811">
    <property type="entry name" value="YidC_type2"/>
    <property type="match status" value="1"/>
</dbReference>
<organism evidence="14">
    <name type="scientific">Paenibacillus sp. BIHB 4019</name>
    <dbReference type="NCBI Taxonomy" id="1870819"/>
    <lineage>
        <taxon>Bacteria</taxon>
        <taxon>Bacillati</taxon>
        <taxon>Bacillota</taxon>
        <taxon>Bacilli</taxon>
        <taxon>Bacillales</taxon>
        <taxon>Paenibacillaceae</taxon>
        <taxon>Paenibacillus</taxon>
    </lineage>
</organism>